<reference evidence="2 3" key="1">
    <citation type="submission" date="2021-10" db="EMBL/GenBank/DDBJ databases">
        <authorList>
            <person name="Chen M."/>
        </authorList>
    </citation>
    <scope>NUCLEOTIDE SEQUENCE [LARGE SCALE GENOMIC DNA]</scope>
    <source>
        <strain evidence="2 3">H3-26</strain>
    </source>
</reference>
<keyword evidence="1" id="KW-0812">Transmembrane</keyword>
<organism evidence="2 3">
    <name type="scientific">Deefgea salmonis</name>
    <dbReference type="NCBI Taxonomy" id="2875502"/>
    <lineage>
        <taxon>Bacteria</taxon>
        <taxon>Pseudomonadati</taxon>
        <taxon>Pseudomonadota</taxon>
        <taxon>Betaproteobacteria</taxon>
        <taxon>Neisseriales</taxon>
        <taxon>Chitinibacteraceae</taxon>
        <taxon>Deefgea</taxon>
    </lineage>
</organism>
<keyword evidence="1" id="KW-0472">Membrane</keyword>
<evidence type="ECO:0000313" key="3">
    <source>
        <dbReference type="Proteomes" id="UP001198034"/>
    </source>
</evidence>
<gene>
    <name evidence="2" type="ORF">LG219_06480</name>
</gene>
<keyword evidence="1" id="KW-1133">Transmembrane helix</keyword>
<evidence type="ECO:0008006" key="4">
    <source>
        <dbReference type="Google" id="ProtNLM"/>
    </source>
</evidence>
<keyword evidence="3" id="KW-1185">Reference proteome</keyword>
<evidence type="ECO:0000256" key="1">
    <source>
        <dbReference type="SAM" id="Phobius"/>
    </source>
</evidence>
<evidence type="ECO:0000313" key="2">
    <source>
        <dbReference type="EMBL" id="MCB5195934.1"/>
    </source>
</evidence>
<sequence>MNHKQTGIATLAVTIILILIASIATLYANRQAFVFQKTSANYYANSKAFEAAEAGANEFAARVLSDLNKISTGTGTVELIQQTTASGPGACLTNFFNAYKFTAPYADTANPNQFANDRFFSKRINTLGVADALGLGYQVTARMSGLNMTITSTGCADDSTTSPSNTAPACTTAGQPRATVTVTLPLKGVFNPSKSAFSIKGYADAFGAISTLPASGQPAAACPIMSGDSFTHAGSVDATITPFASIAALTPDQYFESFFGAPKSTIKAAATAAGTAYPGGSCPIVPSPPPLTIWIDGDLNLTGACTLKANNIIVNGNINAGAHPLNATGLLYGNNFYTKAAQVIYGAVALAGNLDVAALNQPLANSSGVISNNGKQDGVMATGLGPTHAAFGTISVYYDPSKLKDPSPPGGTGSQFKAGLWHDF</sequence>
<proteinExistence type="predicted"/>
<accession>A0ABS8BJN1</accession>
<comment type="caution">
    <text evidence="2">The sequence shown here is derived from an EMBL/GenBank/DDBJ whole genome shotgun (WGS) entry which is preliminary data.</text>
</comment>
<dbReference type="RefSeq" id="WP_226763718.1">
    <property type="nucleotide sequence ID" value="NZ_JAJAWG010000003.1"/>
</dbReference>
<protein>
    <recommendedName>
        <fullName evidence="4">Type 4 fimbrial biogenesis protein PilX N-terminal domain-containing protein</fullName>
    </recommendedName>
</protein>
<dbReference type="EMBL" id="JAJAWG010000003">
    <property type="protein sequence ID" value="MCB5195934.1"/>
    <property type="molecule type" value="Genomic_DNA"/>
</dbReference>
<dbReference type="Proteomes" id="UP001198034">
    <property type="component" value="Unassembled WGS sequence"/>
</dbReference>
<name>A0ABS8BJN1_9NEIS</name>
<feature type="transmembrane region" description="Helical" evidence="1">
    <location>
        <begin position="7"/>
        <end position="28"/>
    </location>
</feature>